<dbReference type="PANTHER" id="PTHR48081">
    <property type="entry name" value="AB HYDROLASE SUPERFAMILY PROTEIN C4A8.06C"/>
    <property type="match status" value="1"/>
</dbReference>
<dbReference type="InterPro" id="IPR013094">
    <property type="entry name" value="AB_hydrolase_3"/>
</dbReference>
<dbReference type="EMBL" id="QNRE01000015">
    <property type="protein sequence ID" value="RBO85187.1"/>
    <property type="molecule type" value="Genomic_DNA"/>
</dbReference>
<dbReference type="GO" id="GO:0016787">
    <property type="term" value="F:hydrolase activity"/>
    <property type="evidence" value="ECO:0007669"/>
    <property type="project" value="UniProtKB-KW"/>
</dbReference>
<protein>
    <submittedName>
        <fullName evidence="3">Acetyl esterase/lipase</fullName>
    </submittedName>
</protein>
<dbReference type="SUPFAM" id="SSF53474">
    <property type="entry name" value="alpha/beta-Hydrolases"/>
    <property type="match status" value="1"/>
</dbReference>
<gene>
    <name evidence="3" type="ORF">DFR74_11535</name>
</gene>
<dbReference type="RefSeq" id="WP_067509323.1">
    <property type="nucleotide sequence ID" value="NZ_CP107943.1"/>
</dbReference>
<evidence type="ECO:0000313" key="4">
    <source>
        <dbReference type="Proteomes" id="UP000252586"/>
    </source>
</evidence>
<evidence type="ECO:0000313" key="3">
    <source>
        <dbReference type="EMBL" id="RBO85187.1"/>
    </source>
</evidence>
<dbReference type="PANTHER" id="PTHR48081:SF8">
    <property type="entry name" value="ALPHA_BETA HYDROLASE FOLD-3 DOMAIN-CONTAINING PROTEIN-RELATED"/>
    <property type="match status" value="1"/>
</dbReference>
<dbReference type="OrthoDB" id="3181909at2"/>
<reference evidence="3 4" key="1">
    <citation type="submission" date="2018-06" db="EMBL/GenBank/DDBJ databases">
        <title>Genomic Encyclopedia of Type Strains, Phase IV (KMG-IV): sequencing the most valuable type-strain genomes for metagenomic binning, comparative biology and taxonomic classification.</title>
        <authorList>
            <person name="Goeker M."/>
        </authorList>
    </citation>
    <scope>NUCLEOTIDE SEQUENCE [LARGE SCALE GENOMIC DNA]</scope>
    <source>
        <strain evidence="3 4">DSM 44599</strain>
    </source>
</reference>
<comment type="caution">
    <text evidence="3">The sequence shown here is derived from an EMBL/GenBank/DDBJ whole genome shotgun (WGS) entry which is preliminary data.</text>
</comment>
<evidence type="ECO:0000256" key="1">
    <source>
        <dbReference type="ARBA" id="ARBA00022801"/>
    </source>
</evidence>
<keyword evidence="4" id="KW-1185">Reference proteome</keyword>
<dbReference type="InterPro" id="IPR029058">
    <property type="entry name" value="AB_hydrolase_fold"/>
</dbReference>
<dbReference type="Proteomes" id="UP000252586">
    <property type="component" value="Unassembled WGS sequence"/>
</dbReference>
<sequence length="324" mass="34874">MNTGANPHGLALEPEAQAFTEASEVIPYLYTVPPEAKRKMLDELQARPTPRPDADDQWYLVDDRPDAHPAVPVRIVRPRNITGTLPVLLFIHGAGWVMGNAATHDRLVRELAHGARVAVAFPEYTLSPEARYPTALEQCWTVATWLTKEGPGLDLDPTRMGVAGDQMGGTIAAALTLLASRRGGVEFLHQTLLYPATAAGFDTESYQVFATGYALRAEGYRDFWNQYCPDEAARLEPTAAPLQAGLDELAALPPALVITAEADCLRDEGEAYASALRRAGVPALATRYSGVTNAFMMLDVMRGTLAADAAITQAAHAIGANLHS</sequence>
<proteinExistence type="predicted"/>
<dbReference type="Pfam" id="PF07859">
    <property type="entry name" value="Abhydrolase_3"/>
    <property type="match status" value="1"/>
</dbReference>
<dbReference type="InterPro" id="IPR050300">
    <property type="entry name" value="GDXG_lipolytic_enzyme"/>
</dbReference>
<evidence type="ECO:0000259" key="2">
    <source>
        <dbReference type="Pfam" id="PF07859"/>
    </source>
</evidence>
<organism evidence="3 4">
    <name type="scientific">Nocardia puris</name>
    <dbReference type="NCBI Taxonomy" id="208602"/>
    <lineage>
        <taxon>Bacteria</taxon>
        <taxon>Bacillati</taxon>
        <taxon>Actinomycetota</taxon>
        <taxon>Actinomycetes</taxon>
        <taxon>Mycobacteriales</taxon>
        <taxon>Nocardiaceae</taxon>
        <taxon>Nocardia</taxon>
    </lineage>
</organism>
<name>A0A366D575_9NOCA</name>
<keyword evidence="1" id="KW-0378">Hydrolase</keyword>
<dbReference type="Gene3D" id="3.40.50.1820">
    <property type="entry name" value="alpha/beta hydrolase"/>
    <property type="match status" value="1"/>
</dbReference>
<dbReference type="AlphaFoldDB" id="A0A366D575"/>
<dbReference type="STRING" id="1210090.GCA_001613185_03161"/>
<accession>A0A366D575</accession>
<feature type="domain" description="Alpha/beta hydrolase fold-3" evidence="2">
    <location>
        <begin position="88"/>
        <end position="296"/>
    </location>
</feature>